<dbReference type="InterPro" id="IPR037682">
    <property type="entry name" value="TonB_C"/>
</dbReference>
<evidence type="ECO:0000313" key="13">
    <source>
        <dbReference type="EMBL" id="MFC3660994.1"/>
    </source>
</evidence>
<keyword evidence="4" id="KW-1003">Cell membrane</keyword>
<keyword evidence="3" id="KW-0813">Transport</keyword>
<organism evidence="13 14">
    <name type="scientific">Luteimonas notoginsengisoli</name>
    <dbReference type="NCBI Taxonomy" id="1578200"/>
    <lineage>
        <taxon>Bacteria</taxon>
        <taxon>Pseudomonadati</taxon>
        <taxon>Pseudomonadota</taxon>
        <taxon>Gammaproteobacteria</taxon>
        <taxon>Lysobacterales</taxon>
        <taxon>Lysobacteraceae</taxon>
        <taxon>Luteimonas</taxon>
    </lineage>
</organism>
<feature type="transmembrane region" description="Helical" evidence="11">
    <location>
        <begin position="9"/>
        <end position="28"/>
    </location>
</feature>
<reference evidence="14" key="1">
    <citation type="journal article" date="2019" name="Int. J. Syst. Evol. Microbiol.">
        <title>The Global Catalogue of Microorganisms (GCM) 10K type strain sequencing project: providing services to taxonomists for standard genome sequencing and annotation.</title>
        <authorList>
            <consortium name="The Broad Institute Genomics Platform"/>
            <consortium name="The Broad Institute Genome Sequencing Center for Infectious Disease"/>
            <person name="Wu L."/>
            <person name="Ma J."/>
        </authorList>
    </citation>
    <scope>NUCLEOTIDE SEQUENCE [LARGE SCALE GENOMIC DNA]</scope>
    <source>
        <strain evidence="14">KCTC 42211</strain>
    </source>
</reference>
<evidence type="ECO:0000256" key="11">
    <source>
        <dbReference type="SAM" id="Phobius"/>
    </source>
</evidence>
<evidence type="ECO:0000313" key="14">
    <source>
        <dbReference type="Proteomes" id="UP001595724"/>
    </source>
</evidence>
<dbReference type="Pfam" id="PF03544">
    <property type="entry name" value="TonB_C"/>
    <property type="match status" value="1"/>
</dbReference>
<dbReference type="PANTHER" id="PTHR33446">
    <property type="entry name" value="PROTEIN TONB-RELATED"/>
    <property type="match status" value="1"/>
</dbReference>
<evidence type="ECO:0000256" key="2">
    <source>
        <dbReference type="ARBA" id="ARBA00006555"/>
    </source>
</evidence>
<evidence type="ECO:0000256" key="10">
    <source>
        <dbReference type="SAM" id="MobiDB-lite"/>
    </source>
</evidence>
<evidence type="ECO:0000256" key="9">
    <source>
        <dbReference type="ARBA" id="ARBA00023136"/>
    </source>
</evidence>
<dbReference type="NCBIfam" id="TIGR01352">
    <property type="entry name" value="tonB_Cterm"/>
    <property type="match status" value="1"/>
</dbReference>
<evidence type="ECO:0000256" key="6">
    <source>
        <dbReference type="ARBA" id="ARBA00022692"/>
    </source>
</evidence>
<keyword evidence="14" id="KW-1185">Reference proteome</keyword>
<keyword evidence="8 11" id="KW-1133">Transmembrane helix</keyword>
<accession>A0ABV7UYS5</accession>
<gene>
    <name evidence="13" type="ORF">ACFOM9_13045</name>
</gene>
<evidence type="ECO:0000256" key="7">
    <source>
        <dbReference type="ARBA" id="ARBA00022927"/>
    </source>
</evidence>
<keyword evidence="9 11" id="KW-0472">Membrane</keyword>
<comment type="subcellular location">
    <subcellularLocation>
        <location evidence="1">Cell inner membrane</location>
        <topology evidence="1">Single-pass membrane protein</topology>
        <orientation evidence="1">Periplasmic side</orientation>
    </subcellularLocation>
</comment>
<protein>
    <submittedName>
        <fullName evidence="13">Energy transducer TonB</fullName>
    </submittedName>
</protein>
<dbReference type="PROSITE" id="PS52015">
    <property type="entry name" value="TONB_CTD"/>
    <property type="match status" value="1"/>
</dbReference>
<name>A0ABV7UYS5_9GAMM</name>
<dbReference type="Gene3D" id="3.30.1150.10">
    <property type="match status" value="1"/>
</dbReference>
<dbReference type="InterPro" id="IPR006260">
    <property type="entry name" value="TonB/TolA_C"/>
</dbReference>
<feature type="region of interest" description="Disordered" evidence="10">
    <location>
        <begin position="48"/>
        <end position="135"/>
    </location>
</feature>
<keyword evidence="5" id="KW-0997">Cell inner membrane</keyword>
<keyword evidence="7" id="KW-0653">Protein transport</keyword>
<dbReference type="EMBL" id="JBHRYF010000009">
    <property type="protein sequence ID" value="MFC3660994.1"/>
    <property type="molecule type" value="Genomic_DNA"/>
</dbReference>
<comment type="caution">
    <text evidence="13">The sequence shown here is derived from an EMBL/GenBank/DDBJ whole genome shotgun (WGS) entry which is preliminary data.</text>
</comment>
<dbReference type="InterPro" id="IPR051045">
    <property type="entry name" value="TonB-dependent_transducer"/>
</dbReference>
<evidence type="ECO:0000256" key="5">
    <source>
        <dbReference type="ARBA" id="ARBA00022519"/>
    </source>
</evidence>
<evidence type="ECO:0000256" key="8">
    <source>
        <dbReference type="ARBA" id="ARBA00022989"/>
    </source>
</evidence>
<dbReference type="Proteomes" id="UP001595724">
    <property type="component" value="Unassembled WGS sequence"/>
</dbReference>
<evidence type="ECO:0000256" key="1">
    <source>
        <dbReference type="ARBA" id="ARBA00004383"/>
    </source>
</evidence>
<keyword evidence="6 11" id="KW-0812">Transmembrane</keyword>
<sequence>MLGLSRRAWLYVAIAFALGVGLFLLIWADQRGSDDYYRADTSHQSVVGSEFEPLPQPDGGDTGIAQPQPAPDADADADADATPSARIVETAPAPRPAPAAPAPPSASVSPPGAGVGDTPPVAVSSPPPAYPRAAMRRRESGEVLLRVHVGADGVPYAVDLVRGSGSRYLDRAASDAVRKWRFRPAMRAGQPVSGQVQVPISFEPGR</sequence>
<proteinExistence type="inferred from homology"/>
<dbReference type="PANTHER" id="PTHR33446:SF2">
    <property type="entry name" value="PROTEIN TONB"/>
    <property type="match status" value="1"/>
</dbReference>
<evidence type="ECO:0000256" key="3">
    <source>
        <dbReference type="ARBA" id="ARBA00022448"/>
    </source>
</evidence>
<comment type="similarity">
    <text evidence="2">Belongs to the TonB family.</text>
</comment>
<dbReference type="SUPFAM" id="SSF74653">
    <property type="entry name" value="TolA/TonB C-terminal domain"/>
    <property type="match status" value="1"/>
</dbReference>
<evidence type="ECO:0000256" key="4">
    <source>
        <dbReference type="ARBA" id="ARBA00022475"/>
    </source>
</evidence>
<feature type="domain" description="TonB C-terminal" evidence="12">
    <location>
        <begin position="115"/>
        <end position="206"/>
    </location>
</feature>
<evidence type="ECO:0000259" key="12">
    <source>
        <dbReference type="PROSITE" id="PS52015"/>
    </source>
</evidence>
<feature type="compositionally biased region" description="Pro residues" evidence="10">
    <location>
        <begin position="93"/>
        <end position="104"/>
    </location>
</feature>